<dbReference type="AlphaFoldDB" id="A0A5B7GQ97"/>
<feature type="chain" id="PRO_5022667262" evidence="2">
    <location>
        <begin position="22"/>
        <end position="252"/>
    </location>
</feature>
<organism evidence="3 4">
    <name type="scientific">Portunus trituberculatus</name>
    <name type="common">Swimming crab</name>
    <name type="synonym">Neptunus trituberculatus</name>
    <dbReference type="NCBI Taxonomy" id="210409"/>
    <lineage>
        <taxon>Eukaryota</taxon>
        <taxon>Metazoa</taxon>
        <taxon>Ecdysozoa</taxon>
        <taxon>Arthropoda</taxon>
        <taxon>Crustacea</taxon>
        <taxon>Multicrustacea</taxon>
        <taxon>Malacostraca</taxon>
        <taxon>Eumalacostraca</taxon>
        <taxon>Eucarida</taxon>
        <taxon>Decapoda</taxon>
        <taxon>Pleocyemata</taxon>
        <taxon>Brachyura</taxon>
        <taxon>Eubrachyura</taxon>
        <taxon>Portunoidea</taxon>
        <taxon>Portunidae</taxon>
        <taxon>Portuninae</taxon>
        <taxon>Portunus</taxon>
    </lineage>
</organism>
<keyword evidence="2" id="KW-0732">Signal</keyword>
<protein>
    <submittedName>
        <fullName evidence="3">Uncharacterized protein</fullName>
    </submittedName>
</protein>
<evidence type="ECO:0000313" key="3">
    <source>
        <dbReference type="EMBL" id="MPC59407.1"/>
    </source>
</evidence>
<feature type="compositionally biased region" description="Polar residues" evidence="1">
    <location>
        <begin position="238"/>
        <end position="252"/>
    </location>
</feature>
<evidence type="ECO:0000256" key="1">
    <source>
        <dbReference type="SAM" id="MobiDB-lite"/>
    </source>
</evidence>
<dbReference type="EMBL" id="VSRR010016535">
    <property type="protein sequence ID" value="MPC59407.1"/>
    <property type="molecule type" value="Genomic_DNA"/>
</dbReference>
<dbReference type="Proteomes" id="UP000324222">
    <property type="component" value="Unassembled WGS sequence"/>
</dbReference>
<feature type="compositionally biased region" description="Acidic residues" evidence="1">
    <location>
        <begin position="156"/>
        <end position="188"/>
    </location>
</feature>
<evidence type="ECO:0000313" key="4">
    <source>
        <dbReference type="Proteomes" id="UP000324222"/>
    </source>
</evidence>
<gene>
    <name evidence="3" type="ORF">E2C01_053426</name>
</gene>
<proteinExistence type="predicted"/>
<keyword evidence="4" id="KW-1185">Reference proteome</keyword>
<accession>A0A5B7GQ97</accession>
<dbReference type="OrthoDB" id="203339at2759"/>
<evidence type="ECO:0000256" key="2">
    <source>
        <dbReference type="SAM" id="SignalP"/>
    </source>
</evidence>
<feature type="signal peptide" evidence="2">
    <location>
        <begin position="1"/>
        <end position="21"/>
    </location>
</feature>
<name>A0A5B7GQ97_PORTR</name>
<feature type="region of interest" description="Disordered" evidence="1">
    <location>
        <begin position="128"/>
        <end position="252"/>
    </location>
</feature>
<reference evidence="3 4" key="1">
    <citation type="submission" date="2019-05" db="EMBL/GenBank/DDBJ databases">
        <title>Another draft genome of Portunus trituberculatus and its Hox gene families provides insights of decapod evolution.</title>
        <authorList>
            <person name="Jeong J.-H."/>
            <person name="Song I."/>
            <person name="Kim S."/>
            <person name="Choi T."/>
            <person name="Kim D."/>
            <person name="Ryu S."/>
            <person name="Kim W."/>
        </authorList>
    </citation>
    <scope>NUCLEOTIDE SEQUENCE [LARGE SCALE GENOMIC DNA]</scope>
    <source>
        <tissue evidence="3">Muscle</tissue>
    </source>
</reference>
<feature type="compositionally biased region" description="Basic residues" evidence="1">
    <location>
        <begin position="209"/>
        <end position="218"/>
    </location>
</feature>
<comment type="caution">
    <text evidence="3">The sequence shown here is derived from an EMBL/GenBank/DDBJ whole genome shotgun (WGS) entry which is preliminary data.</text>
</comment>
<sequence length="252" mass="28123">MTVFMRPLLCALSCWGGCVDSAVIISPPRGLYKNVSFVKVIRYTSPSTRKTKDWKPEMLRGPATTPKHVLQAQNHLSGHGDMEAKITACICTAKVLAGSNVRRLQVLIPFLLKHNGLPGIRIPQQAFGTSYSHTPKPPKSHQPLCQDDNQPCREDPVEETATVEEVEEEEEEEKEEEEDEIVDVEGSDSDQSLLIVEPPPADEDDWTTHKKNKKKSTSKKPASEAKPTPQPSPRGRQLTRTTRWNYTPSTTS</sequence>